<dbReference type="Proteomes" id="UP000664132">
    <property type="component" value="Unassembled WGS sequence"/>
</dbReference>
<dbReference type="GO" id="GO:0019239">
    <property type="term" value="F:deaminase activity"/>
    <property type="evidence" value="ECO:0007669"/>
    <property type="project" value="TreeGrafter"/>
</dbReference>
<evidence type="ECO:0000313" key="3">
    <source>
        <dbReference type="Proteomes" id="UP000664132"/>
    </source>
</evidence>
<dbReference type="Pfam" id="PF01042">
    <property type="entry name" value="Ribonuc_L-PSP"/>
    <property type="match status" value="1"/>
</dbReference>
<dbReference type="FunFam" id="3.30.1330.40:FF:000001">
    <property type="entry name" value="L-PSP family endoribonuclease"/>
    <property type="match status" value="1"/>
</dbReference>
<protein>
    <recommendedName>
        <fullName evidence="4">YjgF-like protein</fullName>
    </recommendedName>
</protein>
<reference evidence="2" key="1">
    <citation type="submission" date="2021-02" db="EMBL/GenBank/DDBJ databases">
        <title>Genome sequence Cadophora malorum strain M34.</title>
        <authorList>
            <person name="Stefanovic E."/>
            <person name="Vu D."/>
            <person name="Scully C."/>
            <person name="Dijksterhuis J."/>
            <person name="Roader J."/>
            <person name="Houbraken J."/>
        </authorList>
    </citation>
    <scope>NUCLEOTIDE SEQUENCE</scope>
    <source>
        <strain evidence="2">M34</strain>
    </source>
</reference>
<dbReference type="InterPro" id="IPR019897">
    <property type="entry name" value="RidA_CS"/>
</dbReference>
<comment type="caution">
    <text evidence="2">The sequence shown here is derived from an EMBL/GenBank/DDBJ whole genome shotgun (WGS) entry which is preliminary data.</text>
</comment>
<keyword evidence="3" id="KW-1185">Reference proteome</keyword>
<dbReference type="PANTHER" id="PTHR11803:SF58">
    <property type="entry name" value="PROTEIN HMF1-RELATED"/>
    <property type="match status" value="1"/>
</dbReference>
<proteinExistence type="inferred from homology"/>
<dbReference type="AlphaFoldDB" id="A0A8H7TB67"/>
<dbReference type="GO" id="GO:0005739">
    <property type="term" value="C:mitochondrion"/>
    <property type="evidence" value="ECO:0007669"/>
    <property type="project" value="TreeGrafter"/>
</dbReference>
<dbReference type="CDD" id="cd00448">
    <property type="entry name" value="YjgF_YER057c_UK114_family"/>
    <property type="match status" value="1"/>
</dbReference>
<dbReference type="GO" id="GO:0005829">
    <property type="term" value="C:cytosol"/>
    <property type="evidence" value="ECO:0007669"/>
    <property type="project" value="TreeGrafter"/>
</dbReference>
<dbReference type="EMBL" id="JAFJYH010000130">
    <property type="protein sequence ID" value="KAG4418354.1"/>
    <property type="molecule type" value="Genomic_DNA"/>
</dbReference>
<dbReference type="NCBIfam" id="TIGR00004">
    <property type="entry name" value="Rid family detoxifying hydrolase"/>
    <property type="match status" value="1"/>
</dbReference>
<comment type="similarity">
    <text evidence="1">Belongs to the RutC family.</text>
</comment>
<sequence length="126" mass="13537">MSSAITPIFTKDGVPPIGPYSQAIKAQGLVWVSGQMAANNKGELIVGSVAEKAHQVCKNVKIVLQAAGSSLDKVVKVTIFFADLDDFAEYNKVYAEYFPHKPARSSLEAKRLPAGVSVEMELVALE</sequence>
<dbReference type="PROSITE" id="PS01094">
    <property type="entry name" value="UPF0076"/>
    <property type="match status" value="1"/>
</dbReference>
<dbReference type="Gene3D" id="3.30.1330.40">
    <property type="entry name" value="RutC-like"/>
    <property type="match status" value="1"/>
</dbReference>
<organism evidence="2 3">
    <name type="scientific">Cadophora malorum</name>
    <dbReference type="NCBI Taxonomy" id="108018"/>
    <lineage>
        <taxon>Eukaryota</taxon>
        <taxon>Fungi</taxon>
        <taxon>Dikarya</taxon>
        <taxon>Ascomycota</taxon>
        <taxon>Pezizomycotina</taxon>
        <taxon>Leotiomycetes</taxon>
        <taxon>Helotiales</taxon>
        <taxon>Ploettnerulaceae</taxon>
        <taxon>Cadophora</taxon>
    </lineage>
</organism>
<name>A0A8H7TB67_9HELO</name>
<dbReference type="PANTHER" id="PTHR11803">
    <property type="entry name" value="2-IMINOBUTANOATE/2-IMINOPROPANOATE DEAMINASE RIDA"/>
    <property type="match status" value="1"/>
</dbReference>
<accession>A0A8H7TB67</accession>
<dbReference type="OrthoDB" id="309640at2759"/>
<dbReference type="InterPro" id="IPR035959">
    <property type="entry name" value="RutC-like_sf"/>
</dbReference>
<evidence type="ECO:0000313" key="2">
    <source>
        <dbReference type="EMBL" id="KAG4418354.1"/>
    </source>
</evidence>
<dbReference type="SUPFAM" id="SSF55298">
    <property type="entry name" value="YjgF-like"/>
    <property type="match status" value="1"/>
</dbReference>
<dbReference type="InterPro" id="IPR006175">
    <property type="entry name" value="YjgF/YER057c/UK114"/>
</dbReference>
<evidence type="ECO:0000256" key="1">
    <source>
        <dbReference type="ARBA" id="ARBA00010552"/>
    </source>
</evidence>
<evidence type="ECO:0008006" key="4">
    <source>
        <dbReference type="Google" id="ProtNLM"/>
    </source>
</evidence>
<dbReference type="InterPro" id="IPR006056">
    <property type="entry name" value="RidA"/>
</dbReference>
<gene>
    <name evidence="2" type="ORF">IFR04_008496</name>
</gene>